<dbReference type="SUPFAM" id="SSF56327">
    <property type="entry name" value="LDH C-terminal domain-like"/>
    <property type="match status" value="1"/>
</dbReference>
<dbReference type="CDD" id="cd01336">
    <property type="entry name" value="MDH_cytoplasmic_cytosolic"/>
    <property type="match status" value="1"/>
</dbReference>
<dbReference type="InterPro" id="IPR036291">
    <property type="entry name" value="NAD(P)-bd_dom_sf"/>
</dbReference>
<dbReference type="PIRSF" id="PIRSF000102">
    <property type="entry name" value="Lac_mal_DH"/>
    <property type="match status" value="1"/>
</dbReference>
<keyword evidence="10" id="KW-1185">Reference proteome</keyword>
<dbReference type="InterPro" id="IPR022383">
    <property type="entry name" value="Lactate/malate_DH_C"/>
</dbReference>
<dbReference type="InterPro" id="IPR001236">
    <property type="entry name" value="Lactate/malate_DH_N"/>
</dbReference>
<evidence type="ECO:0000256" key="6">
    <source>
        <dbReference type="RuleBase" id="RU003405"/>
    </source>
</evidence>
<keyword evidence="6" id="KW-0816">Tricarboxylic acid cycle</keyword>
<comment type="catalytic activity">
    <reaction evidence="6">
        <text>(S)-malate + NAD(+) = oxaloacetate + NADH + H(+)</text>
        <dbReference type="Rhea" id="RHEA:21432"/>
        <dbReference type="ChEBI" id="CHEBI:15378"/>
        <dbReference type="ChEBI" id="CHEBI:15589"/>
        <dbReference type="ChEBI" id="CHEBI:16452"/>
        <dbReference type="ChEBI" id="CHEBI:57540"/>
        <dbReference type="ChEBI" id="CHEBI:57945"/>
        <dbReference type="EC" id="1.1.1.37"/>
    </reaction>
</comment>
<dbReference type="PANTHER" id="PTHR23382">
    <property type="entry name" value="MALATE DEHYDROGENASE"/>
    <property type="match status" value="1"/>
</dbReference>
<evidence type="ECO:0000259" key="7">
    <source>
        <dbReference type="Pfam" id="PF00056"/>
    </source>
</evidence>
<evidence type="ECO:0000256" key="5">
    <source>
        <dbReference type="RuleBase" id="RU003369"/>
    </source>
</evidence>
<reference evidence="9 10" key="1">
    <citation type="submission" date="2024-06" db="EMBL/GenBank/DDBJ databases">
        <authorList>
            <person name="Kraege A."/>
            <person name="Thomma B."/>
        </authorList>
    </citation>
    <scope>NUCLEOTIDE SEQUENCE [LARGE SCALE GENOMIC DNA]</scope>
</reference>
<dbReference type="Gene3D" id="3.40.50.720">
    <property type="entry name" value="NAD(P)-binding Rossmann-like Domain"/>
    <property type="match status" value="1"/>
</dbReference>
<dbReference type="InterPro" id="IPR011274">
    <property type="entry name" value="Malate_DH_NAD-dep_euk"/>
</dbReference>
<dbReference type="Pfam" id="PF00056">
    <property type="entry name" value="Ldh_1_N"/>
    <property type="match status" value="1"/>
</dbReference>
<gene>
    <name evidence="9" type="primary">g2051</name>
    <name evidence="9" type="ORF">VP750_LOCUS1759</name>
</gene>
<name>A0ABP1FJG0_9CHLO</name>
<feature type="domain" description="Lactate/malate dehydrogenase N-terminal" evidence="7">
    <location>
        <begin position="5"/>
        <end position="149"/>
    </location>
</feature>
<dbReference type="Pfam" id="PF02866">
    <property type="entry name" value="Ldh_1_C"/>
    <property type="match status" value="1"/>
</dbReference>
<feature type="domain" description="Lactate/malate dehydrogenase C-terminal" evidence="8">
    <location>
        <begin position="156"/>
        <end position="321"/>
    </location>
</feature>
<dbReference type="Proteomes" id="UP001497392">
    <property type="component" value="Unassembled WGS sequence"/>
</dbReference>
<evidence type="ECO:0000256" key="1">
    <source>
        <dbReference type="ARBA" id="ARBA00009613"/>
    </source>
</evidence>
<dbReference type="NCBIfam" id="TIGR01758">
    <property type="entry name" value="MDH_euk_cyt"/>
    <property type="match status" value="1"/>
</dbReference>
<dbReference type="InterPro" id="IPR001557">
    <property type="entry name" value="L-lactate/malate_DH"/>
</dbReference>
<dbReference type="EMBL" id="CAXHTA020000003">
    <property type="protein sequence ID" value="CAL5220100.1"/>
    <property type="molecule type" value="Genomic_DNA"/>
</dbReference>
<evidence type="ECO:0000256" key="4">
    <source>
        <dbReference type="ARBA" id="ARBA00023027"/>
    </source>
</evidence>
<proteinExistence type="inferred from homology"/>
<dbReference type="InterPro" id="IPR010945">
    <property type="entry name" value="Malate_DH_type2"/>
</dbReference>
<keyword evidence="4 6" id="KW-0520">NAD</keyword>
<protein>
    <recommendedName>
        <fullName evidence="2 6">Malate dehydrogenase</fullName>
        <ecNumber evidence="2 6">1.1.1.37</ecNumber>
    </recommendedName>
</protein>
<evidence type="ECO:0000313" key="10">
    <source>
        <dbReference type="Proteomes" id="UP001497392"/>
    </source>
</evidence>
<keyword evidence="3 5" id="KW-0560">Oxidoreductase</keyword>
<sequence>MKKPVKVLITGAAGQIGYALAPQVARGAMLGPDQPVILHLLDIPPAAQSLEGVKMELIDAALPLLAGVVTTTDVDEATKDVEVAVMVGGFPRKAGMERKDVMAKNVSIYKSQASSLEKNAAPSVKVLVVANPANTNALILKENAPSIPAEDITCLTRLDHNRALGQVAEKVGAHVTEVKNVIIWGNHSSTQFPDVAHGSVGRTPIKEAVKDDEWLKGDFITTVQQRGAAIIKMRGMSSALSAASSACDHMRDWIHGTPSGTFVSMGVFSDGSYNAPKDIVFSFPVECKGGKWSIVQGLQIDEYTAGKLKATGDELVEEKALALQCLEEQTS</sequence>
<accession>A0ABP1FJG0</accession>
<evidence type="ECO:0000256" key="3">
    <source>
        <dbReference type="ARBA" id="ARBA00023002"/>
    </source>
</evidence>
<evidence type="ECO:0000313" key="9">
    <source>
        <dbReference type="EMBL" id="CAL5220100.1"/>
    </source>
</evidence>
<comment type="caution">
    <text evidence="9">The sequence shown here is derived from an EMBL/GenBank/DDBJ whole genome shotgun (WGS) entry which is preliminary data.</text>
</comment>
<dbReference type="SUPFAM" id="SSF51735">
    <property type="entry name" value="NAD(P)-binding Rossmann-fold domains"/>
    <property type="match status" value="1"/>
</dbReference>
<dbReference type="NCBIfam" id="TIGR01759">
    <property type="entry name" value="MalateDH-SF1"/>
    <property type="match status" value="1"/>
</dbReference>
<dbReference type="PROSITE" id="PS00068">
    <property type="entry name" value="MDH"/>
    <property type="match status" value="1"/>
</dbReference>
<organism evidence="9 10">
    <name type="scientific">Coccomyxa viridis</name>
    <dbReference type="NCBI Taxonomy" id="1274662"/>
    <lineage>
        <taxon>Eukaryota</taxon>
        <taxon>Viridiplantae</taxon>
        <taxon>Chlorophyta</taxon>
        <taxon>core chlorophytes</taxon>
        <taxon>Trebouxiophyceae</taxon>
        <taxon>Trebouxiophyceae incertae sedis</taxon>
        <taxon>Coccomyxaceae</taxon>
        <taxon>Coccomyxa</taxon>
    </lineage>
</organism>
<dbReference type="NCBIfam" id="NF003916">
    <property type="entry name" value="PRK05442.1"/>
    <property type="match status" value="1"/>
</dbReference>
<comment type="similarity">
    <text evidence="1">Belongs to the LDH/MDH superfamily. MDH type 2 family.</text>
</comment>
<dbReference type="InterPro" id="IPR015955">
    <property type="entry name" value="Lactate_DH/Glyco_Ohase_4_C"/>
</dbReference>
<evidence type="ECO:0000256" key="2">
    <source>
        <dbReference type="ARBA" id="ARBA00012995"/>
    </source>
</evidence>
<dbReference type="EC" id="1.1.1.37" evidence="2 6"/>
<evidence type="ECO:0000259" key="8">
    <source>
        <dbReference type="Pfam" id="PF02866"/>
    </source>
</evidence>
<dbReference type="InterPro" id="IPR001252">
    <property type="entry name" value="Malate_DH_AS"/>
</dbReference>
<dbReference type="Gene3D" id="3.90.110.10">
    <property type="entry name" value="Lactate dehydrogenase/glycoside hydrolase, family 4, C-terminal"/>
    <property type="match status" value="1"/>
</dbReference>